<evidence type="ECO:0000256" key="7">
    <source>
        <dbReference type="SAM" id="MobiDB-lite"/>
    </source>
</evidence>
<dbReference type="InterPro" id="IPR024528">
    <property type="entry name" value="ThrE_2"/>
</dbReference>
<feature type="domain" description="Threonine/serine exporter-like N-terminal" evidence="9">
    <location>
        <begin position="103"/>
        <end position="343"/>
    </location>
</feature>
<keyword evidence="5 8" id="KW-0472">Membrane</keyword>
<evidence type="ECO:0000256" key="1">
    <source>
        <dbReference type="ARBA" id="ARBA00004651"/>
    </source>
</evidence>
<dbReference type="Pfam" id="PF12821">
    <property type="entry name" value="ThrE_2"/>
    <property type="match status" value="1"/>
</dbReference>
<feature type="transmembrane region" description="Helical" evidence="8">
    <location>
        <begin position="483"/>
        <end position="503"/>
    </location>
</feature>
<accession>A0A7Z0CZ59</accession>
<organism evidence="11 12">
    <name type="scientific">Spelaeicoccus albus</name>
    <dbReference type="NCBI Taxonomy" id="1280376"/>
    <lineage>
        <taxon>Bacteria</taxon>
        <taxon>Bacillati</taxon>
        <taxon>Actinomycetota</taxon>
        <taxon>Actinomycetes</taxon>
        <taxon>Micrococcales</taxon>
        <taxon>Brevibacteriaceae</taxon>
        <taxon>Spelaeicoccus</taxon>
    </lineage>
</organism>
<evidence type="ECO:0000256" key="4">
    <source>
        <dbReference type="ARBA" id="ARBA00022989"/>
    </source>
</evidence>
<dbReference type="Proteomes" id="UP000539111">
    <property type="component" value="Unassembled WGS sequence"/>
</dbReference>
<evidence type="ECO:0000256" key="8">
    <source>
        <dbReference type="SAM" id="Phobius"/>
    </source>
</evidence>
<dbReference type="GO" id="GO:0005886">
    <property type="term" value="C:plasma membrane"/>
    <property type="evidence" value="ECO:0007669"/>
    <property type="project" value="UniProtKB-SubCell"/>
</dbReference>
<evidence type="ECO:0000313" key="11">
    <source>
        <dbReference type="EMBL" id="NYI65949.1"/>
    </source>
</evidence>
<proteinExistence type="inferred from homology"/>
<dbReference type="GO" id="GO:0015744">
    <property type="term" value="P:succinate transport"/>
    <property type="evidence" value="ECO:0007669"/>
    <property type="project" value="TreeGrafter"/>
</dbReference>
<dbReference type="InterPro" id="IPR010619">
    <property type="entry name" value="ThrE-like_N"/>
</dbReference>
<dbReference type="PANTHER" id="PTHR34390:SF2">
    <property type="entry name" value="SUCCINATE TRANSPORTER SUBUNIT YJJP-RELATED"/>
    <property type="match status" value="1"/>
</dbReference>
<evidence type="ECO:0000259" key="9">
    <source>
        <dbReference type="Pfam" id="PF06738"/>
    </source>
</evidence>
<protein>
    <submittedName>
        <fullName evidence="11">Uncharacterized membrane protein YjjP (DUF1212 family)</fullName>
    </submittedName>
</protein>
<comment type="subcellular location">
    <subcellularLocation>
        <location evidence="1">Cell membrane</location>
        <topology evidence="1">Multi-pass membrane protein</topology>
    </subcellularLocation>
</comment>
<keyword evidence="2" id="KW-1003">Cell membrane</keyword>
<dbReference type="Pfam" id="PF06738">
    <property type="entry name" value="ThrE"/>
    <property type="match status" value="1"/>
</dbReference>
<dbReference type="GO" id="GO:0022857">
    <property type="term" value="F:transmembrane transporter activity"/>
    <property type="evidence" value="ECO:0007669"/>
    <property type="project" value="InterPro"/>
</dbReference>
<dbReference type="AlphaFoldDB" id="A0A7Z0CZ59"/>
<feature type="transmembrane region" description="Helical" evidence="8">
    <location>
        <begin position="390"/>
        <end position="410"/>
    </location>
</feature>
<evidence type="ECO:0000259" key="10">
    <source>
        <dbReference type="Pfam" id="PF12821"/>
    </source>
</evidence>
<feature type="transmembrane region" description="Helical" evidence="8">
    <location>
        <begin position="416"/>
        <end position="434"/>
    </location>
</feature>
<evidence type="ECO:0000256" key="5">
    <source>
        <dbReference type="ARBA" id="ARBA00023136"/>
    </source>
</evidence>
<comment type="similarity">
    <text evidence="6">Belongs to the ThrE exporter (TC 2.A.79) family.</text>
</comment>
<name>A0A7Z0CZ59_9MICO</name>
<feature type="transmembrane region" description="Helical" evidence="8">
    <location>
        <begin position="441"/>
        <end position="463"/>
    </location>
</feature>
<comment type="caution">
    <text evidence="11">The sequence shown here is derived from an EMBL/GenBank/DDBJ whole genome shotgun (WGS) entry which is preliminary data.</text>
</comment>
<feature type="transmembrane region" description="Helical" evidence="8">
    <location>
        <begin position="320"/>
        <end position="343"/>
    </location>
</feature>
<sequence length="526" mass="55063">MTESDSEPQTAENAQVEEAPVDDAQVNDWAQTGPSPLIGTAPTSNRQSRRAEKIARRAVNRIIADNSPITQPIPIVERLRNTPYSHPVQRAAPDDSDARITLDFALRLGETMLRAGASNLDVETSIIAACAACGLEDLDVELTYQSIIVHYTTADGRPLTVLGVNRGESINYGRLAAVHRLVLDLVAGKLDQVGAAARLDAIIAQPKPFNRWLVTVVWAVLAGTLTVLIGGGWIGAAVGTIITFVMSLVGRQLQKTGIPYFFVALATAAVTTTVAMALARLGVPLGPQFVVSAGIMLLLPTITFVSTVQDAISGFPITAAGRLVNVFVVLAAIVAGVGVGLAIGQAIGLKEIDVLIGRGSPALARSLLAIILSFVVSVLGAVGNQSLRRLVVPSGLIGMIGYIVWISLGLLDWGNVLVAAIAAAVVAGLARIVTDRRDAPALVVIVPGLFPLLPGLKIFTGIYQLTQPNAHVSMTTGMTTLVAALLWAAALGIGSVLGTFVANPGMLKSLRRRKPPVNRSGTLSDE</sequence>
<keyword evidence="3 8" id="KW-0812">Transmembrane</keyword>
<evidence type="ECO:0000256" key="3">
    <source>
        <dbReference type="ARBA" id="ARBA00022692"/>
    </source>
</evidence>
<dbReference type="EMBL" id="JACBZP010000001">
    <property type="protein sequence ID" value="NYI65949.1"/>
    <property type="molecule type" value="Genomic_DNA"/>
</dbReference>
<dbReference type="InterPro" id="IPR050539">
    <property type="entry name" value="ThrE_Dicarb/AminoAcid_Exp"/>
</dbReference>
<keyword evidence="4 8" id="KW-1133">Transmembrane helix</keyword>
<reference evidence="11 12" key="1">
    <citation type="submission" date="2020-07" db="EMBL/GenBank/DDBJ databases">
        <title>Sequencing the genomes of 1000 actinobacteria strains.</title>
        <authorList>
            <person name="Klenk H.-P."/>
        </authorList>
    </citation>
    <scope>NUCLEOTIDE SEQUENCE [LARGE SCALE GENOMIC DNA]</scope>
    <source>
        <strain evidence="11 12">DSM 26341</strain>
    </source>
</reference>
<feature type="region of interest" description="Disordered" evidence="7">
    <location>
        <begin position="1"/>
        <end position="50"/>
    </location>
</feature>
<dbReference type="PANTHER" id="PTHR34390">
    <property type="entry name" value="UPF0442 PROTEIN YJJB-RELATED"/>
    <property type="match status" value="1"/>
</dbReference>
<feature type="transmembrane region" description="Helical" evidence="8">
    <location>
        <begin position="216"/>
        <end position="249"/>
    </location>
</feature>
<evidence type="ECO:0000313" key="12">
    <source>
        <dbReference type="Proteomes" id="UP000539111"/>
    </source>
</evidence>
<feature type="domain" description="Threonine/Serine exporter ThrE" evidence="10">
    <location>
        <begin position="370"/>
        <end position="499"/>
    </location>
</feature>
<evidence type="ECO:0000256" key="2">
    <source>
        <dbReference type="ARBA" id="ARBA00022475"/>
    </source>
</evidence>
<keyword evidence="12" id="KW-1185">Reference proteome</keyword>
<dbReference type="RefSeq" id="WP_179424999.1">
    <property type="nucleotide sequence ID" value="NZ_JACBZP010000001.1"/>
</dbReference>
<gene>
    <name evidence="11" type="ORF">BJY26_000255</name>
</gene>
<feature type="transmembrane region" description="Helical" evidence="8">
    <location>
        <begin position="363"/>
        <end position="383"/>
    </location>
</feature>
<feature type="transmembrane region" description="Helical" evidence="8">
    <location>
        <begin position="289"/>
        <end position="308"/>
    </location>
</feature>
<feature type="transmembrane region" description="Helical" evidence="8">
    <location>
        <begin position="261"/>
        <end position="283"/>
    </location>
</feature>
<evidence type="ECO:0000256" key="6">
    <source>
        <dbReference type="ARBA" id="ARBA00034125"/>
    </source>
</evidence>